<dbReference type="HOGENOM" id="CLU_3078905_0_0_11"/>
<dbReference type="STRING" id="1125779.HMPREF1219_00130"/>
<gene>
    <name evidence="1" type="ORF">HMPREF1219_00130</name>
</gene>
<dbReference type="AlphaFoldDB" id="S2Z919"/>
<name>S2Z919_9CORY</name>
<evidence type="ECO:0000313" key="1">
    <source>
        <dbReference type="EMBL" id="EPD70835.1"/>
    </source>
</evidence>
<protein>
    <submittedName>
        <fullName evidence="1">Uncharacterized protein</fullName>
    </submittedName>
</protein>
<comment type="caution">
    <text evidence="1">The sequence shown here is derived from an EMBL/GenBank/DDBJ whole genome shotgun (WGS) entry which is preliminary data.</text>
</comment>
<organism evidence="1 2">
    <name type="scientific">Corynebacterium pyruviciproducens ATCC BAA-1742</name>
    <dbReference type="NCBI Taxonomy" id="1125779"/>
    <lineage>
        <taxon>Bacteria</taxon>
        <taxon>Bacillati</taxon>
        <taxon>Actinomycetota</taxon>
        <taxon>Actinomycetes</taxon>
        <taxon>Mycobacteriales</taxon>
        <taxon>Corynebacteriaceae</taxon>
        <taxon>Corynebacterium</taxon>
    </lineage>
</organism>
<dbReference type="EMBL" id="ATBY01000002">
    <property type="protein sequence ID" value="EPD70835.1"/>
    <property type="molecule type" value="Genomic_DNA"/>
</dbReference>
<reference evidence="1 2" key="1">
    <citation type="submission" date="2013-05" db="EMBL/GenBank/DDBJ databases">
        <title>The Genome Sequence of Corynebacterium pyruviciproducens 1773O (ATCC BAA-1742).</title>
        <authorList>
            <consortium name="The Broad Institute Genomics Platform"/>
            <person name="Earl A."/>
            <person name="Ward D."/>
            <person name="Feldgarden M."/>
            <person name="Gevers D."/>
            <person name="Tong J."/>
            <person name="Walker B."/>
            <person name="Young S."/>
            <person name="Zeng Q."/>
            <person name="Gargeya S."/>
            <person name="Fitzgerald M."/>
            <person name="Haas B."/>
            <person name="Abouelleil A."/>
            <person name="Allen A.W."/>
            <person name="Alvarado L."/>
            <person name="Arachchi H.M."/>
            <person name="Berlin A.M."/>
            <person name="Chapman S.B."/>
            <person name="Gainer-Dewar J."/>
            <person name="Goldberg J."/>
            <person name="Griggs A."/>
            <person name="Gujja S."/>
            <person name="Hansen M."/>
            <person name="Howarth C."/>
            <person name="Imamovic A."/>
            <person name="Ireland A."/>
            <person name="Larimer J."/>
            <person name="McCowan C."/>
            <person name="Murphy C."/>
            <person name="Pearson M."/>
            <person name="Poon T.W."/>
            <person name="Priest M."/>
            <person name="Roberts A."/>
            <person name="Saif S."/>
            <person name="Shea T."/>
            <person name="Sisk P."/>
            <person name="Sykes S."/>
            <person name="Wortman J."/>
            <person name="Nusbaum C."/>
            <person name="Birren B."/>
        </authorList>
    </citation>
    <scope>NUCLEOTIDE SEQUENCE [LARGE SCALE GENOMIC DNA]</scope>
    <source>
        <strain evidence="1 2">ATCC BAA-1742</strain>
    </source>
</reference>
<dbReference type="Proteomes" id="UP000014408">
    <property type="component" value="Unassembled WGS sequence"/>
</dbReference>
<dbReference type="PATRIC" id="fig|1125779.3.peg.124"/>
<accession>S2Z919</accession>
<sequence>MSIPVCKREYRYGASDHRFFIEPRVRDCAPYILNRENRPITITKSYQGRHSK</sequence>
<evidence type="ECO:0000313" key="2">
    <source>
        <dbReference type="Proteomes" id="UP000014408"/>
    </source>
</evidence>
<keyword evidence="2" id="KW-1185">Reference proteome</keyword>
<proteinExistence type="predicted"/>